<proteinExistence type="predicted"/>
<evidence type="ECO:0000313" key="1">
    <source>
        <dbReference type="EMBL" id="KAI8435908.1"/>
    </source>
</evidence>
<gene>
    <name evidence="1" type="ORF">MSG28_004094</name>
</gene>
<accession>A0ACC0KI06</accession>
<dbReference type="Proteomes" id="UP001064048">
    <property type="component" value="Chromosome 6"/>
</dbReference>
<dbReference type="EMBL" id="CM046106">
    <property type="protein sequence ID" value="KAI8435908.1"/>
    <property type="molecule type" value="Genomic_DNA"/>
</dbReference>
<protein>
    <submittedName>
        <fullName evidence="1">Uncharacterized protein</fullName>
    </submittedName>
</protein>
<keyword evidence="2" id="KW-1185">Reference proteome</keyword>
<organism evidence="1 2">
    <name type="scientific">Choristoneura fumiferana</name>
    <name type="common">Spruce budworm moth</name>
    <name type="synonym">Archips fumiferana</name>
    <dbReference type="NCBI Taxonomy" id="7141"/>
    <lineage>
        <taxon>Eukaryota</taxon>
        <taxon>Metazoa</taxon>
        <taxon>Ecdysozoa</taxon>
        <taxon>Arthropoda</taxon>
        <taxon>Hexapoda</taxon>
        <taxon>Insecta</taxon>
        <taxon>Pterygota</taxon>
        <taxon>Neoptera</taxon>
        <taxon>Endopterygota</taxon>
        <taxon>Lepidoptera</taxon>
        <taxon>Glossata</taxon>
        <taxon>Ditrysia</taxon>
        <taxon>Tortricoidea</taxon>
        <taxon>Tortricidae</taxon>
        <taxon>Tortricinae</taxon>
        <taxon>Choristoneura</taxon>
    </lineage>
</organism>
<evidence type="ECO:0000313" key="2">
    <source>
        <dbReference type="Proteomes" id="UP001064048"/>
    </source>
</evidence>
<name>A0ACC0KI06_CHOFU</name>
<reference evidence="1 2" key="1">
    <citation type="journal article" date="2022" name="Genome Biol. Evol.">
        <title>The Spruce Budworm Genome: Reconstructing the Evolutionary History of Antifreeze Proteins.</title>
        <authorList>
            <person name="Beliveau C."/>
            <person name="Gagne P."/>
            <person name="Picq S."/>
            <person name="Vernygora O."/>
            <person name="Keeling C.I."/>
            <person name="Pinkney K."/>
            <person name="Doucet D."/>
            <person name="Wen F."/>
            <person name="Johnston J.S."/>
            <person name="Maaroufi H."/>
            <person name="Boyle B."/>
            <person name="Laroche J."/>
            <person name="Dewar K."/>
            <person name="Juretic N."/>
            <person name="Blackburn G."/>
            <person name="Nisole A."/>
            <person name="Brunet B."/>
            <person name="Brandao M."/>
            <person name="Lumley L."/>
            <person name="Duan J."/>
            <person name="Quan G."/>
            <person name="Lucarotti C.J."/>
            <person name="Roe A.D."/>
            <person name="Sperling F.A.H."/>
            <person name="Levesque R.C."/>
            <person name="Cusson M."/>
        </authorList>
    </citation>
    <scope>NUCLEOTIDE SEQUENCE [LARGE SCALE GENOMIC DNA]</scope>
    <source>
        <strain evidence="1">Glfc:IPQL:Cfum</strain>
    </source>
</reference>
<sequence>MIKCDSLHNFLPPVELSRNINFGYLILIFYLVYGKQTWCCEIMKKYARNLLYDKLHKSAVLVCIGLTLYGTVILGDHAYKYFKYVKPRIAASKAAAEQELLSEGAADKILLKD</sequence>
<comment type="caution">
    <text evidence="1">The sequence shown here is derived from an EMBL/GenBank/DDBJ whole genome shotgun (WGS) entry which is preliminary data.</text>
</comment>